<dbReference type="InterPro" id="IPR020846">
    <property type="entry name" value="MFS_dom"/>
</dbReference>
<name>A0A1G9PEL6_9BACT</name>
<feature type="transmembrane region" description="Helical" evidence="5">
    <location>
        <begin position="254"/>
        <end position="274"/>
    </location>
</feature>
<keyword evidence="8" id="KW-1185">Reference proteome</keyword>
<evidence type="ECO:0000256" key="4">
    <source>
        <dbReference type="ARBA" id="ARBA00023136"/>
    </source>
</evidence>
<dbReference type="Gene3D" id="1.20.1250.20">
    <property type="entry name" value="MFS general substrate transporter like domains"/>
    <property type="match status" value="2"/>
</dbReference>
<evidence type="ECO:0000256" key="5">
    <source>
        <dbReference type="SAM" id="Phobius"/>
    </source>
</evidence>
<proteinExistence type="predicted"/>
<dbReference type="GO" id="GO:0022857">
    <property type="term" value="F:transmembrane transporter activity"/>
    <property type="evidence" value="ECO:0007669"/>
    <property type="project" value="InterPro"/>
</dbReference>
<dbReference type="GO" id="GO:0016020">
    <property type="term" value="C:membrane"/>
    <property type="evidence" value="ECO:0007669"/>
    <property type="project" value="UniProtKB-SubCell"/>
</dbReference>
<feature type="transmembrane region" description="Helical" evidence="5">
    <location>
        <begin position="312"/>
        <end position="330"/>
    </location>
</feature>
<dbReference type="CDD" id="cd17393">
    <property type="entry name" value="MFS_MosC_like"/>
    <property type="match status" value="1"/>
</dbReference>
<dbReference type="AlphaFoldDB" id="A0A1G9PEL6"/>
<feature type="transmembrane region" description="Helical" evidence="5">
    <location>
        <begin position="286"/>
        <end position="306"/>
    </location>
</feature>
<feature type="transmembrane region" description="Helical" evidence="5">
    <location>
        <begin position="104"/>
        <end position="123"/>
    </location>
</feature>
<dbReference type="Pfam" id="PF07690">
    <property type="entry name" value="MFS_1"/>
    <property type="match status" value="1"/>
</dbReference>
<feature type="transmembrane region" description="Helical" evidence="5">
    <location>
        <begin position="144"/>
        <end position="161"/>
    </location>
</feature>
<feature type="transmembrane region" description="Helical" evidence="5">
    <location>
        <begin position="342"/>
        <end position="366"/>
    </location>
</feature>
<dbReference type="InterPro" id="IPR011701">
    <property type="entry name" value="MFS"/>
</dbReference>
<dbReference type="PANTHER" id="PTHR23514">
    <property type="entry name" value="BYPASS OF STOP CODON PROTEIN 6"/>
    <property type="match status" value="1"/>
</dbReference>
<dbReference type="RefSeq" id="WP_245689905.1">
    <property type="nucleotide sequence ID" value="NZ_FNGS01000004.1"/>
</dbReference>
<feature type="transmembrane region" description="Helical" evidence="5">
    <location>
        <begin position="372"/>
        <end position="392"/>
    </location>
</feature>
<feature type="transmembrane region" description="Helical" evidence="5">
    <location>
        <begin position="167"/>
        <end position="192"/>
    </location>
</feature>
<organism evidence="7 8">
    <name type="scientific">Siphonobacter aquaeclarae</name>
    <dbReference type="NCBI Taxonomy" id="563176"/>
    <lineage>
        <taxon>Bacteria</taxon>
        <taxon>Pseudomonadati</taxon>
        <taxon>Bacteroidota</taxon>
        <taxon>Cytophagia</taxon>
        <taxon>Cytophagales</taxon>
        <taxon>Cytophagaceae</taxon>
        <taxon>Siphonobacter</taxon>
    </lineage>
</organism>
<evidence type="ECO:0000256" key="3">
    <source>
        <dbReference type="ARBA" id="ARBA00022989"/>
    </source>
</evidence>
<evidence type="ECO:0000313" key="7">
    <source>
        <dbReference type="EMBL" id="SDL97208.1"/>
    </source>
</evidence>
<feature type="transmembrane region" description="Helical" evidence="5">
    <location>
        <begin position="81"/>
        <end position="98"/>
    </location>
</feature>
<evidence type="ECO:0000256" key="2">
    <source>
        <dbReference type="ARBA" id="ARBA00022692"/>
    </source>
</evidence>
<dbReference type="InterPro" id="IPR051788">
    <property type="entry name" value="MFS_Transporter"/>
</dbReference>
<dbReference type="Proteomes" id="UP000198901">
    <property type="component" value="Unassembled WGS sequence"/>
</dbReference>
<dbReference type="STRING" id="563176.SAMN04488090_2148"/>
<dbReference type="SUPFAM" id="SSF103473">
    <property type="entry name" value="MFS general substrate transporter"/>
    <property type="match status" value="1"/>
</dbReference>
<dbReference type="PANTHER" id="PTHR23514:SF13">
    <property type="entry name" value="INNER MEMBRANE PROTEIN YBJJ"/>
    <property type="match status" value="1"/>
</dbReference>
<evidence type="ECO:0000259" key="6">
    <source>
        <dbReference type="PROSITE" id="PS50850"/>
    </source>
</evidence>
<keyword evidence="4 5" id="KW-0472">Membrane</keyword>
<sequence>MKMTAEGLALDLKKTRFATAAFFLVCGFGISSWAPMVPYVKDRLGLDDSQVGLLLLCLGAGAILMMPVTGWLINRVGSRRVMTGAGVLIALSLPLLLVMHTAPLMAVMLFIFGAGVGSIDVAMNAHAVQVQNLAGRPIMSSLHGLFSVGGLCGPLAIGFLMKTGLDPLYAALCVSVLLLLLTFSQAGFLMDAETERTVMLRFSPDIPSGKSGRVSWMTGSVFFLGAMCFASFLSEGAILDWSALYLRDAKGVEEALAGAGYAAFSIAMAAMRLVGDRVVSRMAERWVVVGGAFVSVLGFALIIFSPVLFGNLSGFVLVGIGAANIVPVFFSEGGRLRNVPSAVAIPAITTLGYTGQLAGPALLGFIAEHTSLEVAFGFTALLMALVGISYLFKKS</sequence>
<evidence type="ECO:0000313" key="8">
    <source>
        <dbReference type="Proteomes" id="UP000198901"/>
    </source>
</evidence>
<dbReference type="EMBL" id="FNGS01000004">
    <property type="protein sequence ID" value="SDL97208.1"/>
    <property type="molecule type" value="Genomic_DNA"/>
</dbReference>
<dbReference type="PROSITE" id="PS50850">
    <property type="entry name" value="MFS"/>
    <property type="match status" value="1"/>
</dbReference>
<feature type="transmembrane region" description="Helical" evidence="5">
    <location>
        <begin position="52"/>
        <end position="74"/>
    </location>
</feature>
<accession>A0A1G9PEL6</accession>
<keyword evidence="2 5" id="KW-0812">Transmembrane</keyword>
<evidence type="ECO:0000256" key="1">
    <source>
        <dbReference type="ARBA" id="ARBA00004141"/>
    </source>
</evidence>
<feature type="transmembrane region" description="Helical" evidence="5">
    <location>
        <begin position="213"/>
        <end position="234"/>
    </location>
</feature>
<dbReference type="InterPro" id="IPR036259">
    <property type="entry name" value="MFS_trans_sf"/>
</dbReference>
<feature type="domain" description="Major facilitator superfamily (MFS) profile" evidence="6">
    <location>
        <begin position="15"/>
        <end position="395"/>
    </location>
</feature>
<keyword evidence="3 5" id="KW-1133">Transmembrane helix</keyword>
<reference evidence="7 8" key="1">
    <citation type="submission" date="2016-10" db="EMBL/GenBank/DDBJ databases">
        <authorList>
            <person name="de Groot N.N."/>
        </authorList>
    </citation>
    <scope>NUCLEOTIDE SEQUENCE [LARGE SCALE GENOMIC DNA]</scope>
    <source>
        <strain evidence="7 8">DSM 21668</strain>
    </source>
</reference>
<feature type="transmembrane region" description="Helical" evidence="5">
    <location>
        <begin position="21"/>
        <end position="40"/>
    </location>
</feature>
<comment type="subcellular location">
    <subcellularLocation>
        <location evidence="1">Membrane</location>
        <topology evidence="1">Multi-pass membrane protein</topology>
    </subcellularLocation>
</comment>
<gene>
    <name evidence="7" type="ORF">SAMN04488090_2148</name>
</gene>
<protein>
    <submittedName>
        <fullName evidence="7">Fucose permease</fullName>
    </submittedName>
</protein>